<feature type="domain" description="Carrier" evidence="5">
    <location>
        <begin position="937"/>
        <end position="1012"/>
    </location>
</feature>
<dbReference type="InterPro" id="IPR014031">
    <property type="entry name" value="Ketoacyl_synth_C"/>
</dbReference>
<dbReference type="Gene3D" id="3.40.47.10">
    <property type="match status" value="1"/>
</dbReference>
<dbReference type="InterPro" id="IPR016035">
    <property type="entry name" value="Acyl_Trfase/lysoPLipase"/>
</dbReference>
<dbReference type="SUPFAM" id="SSF47336">
    <property type="entry name" value="ACP-like"/>
    <property type="match status" value="1"/>
</dbReference>
<dbReference type="InterPro" id="IPR016036">
    <property type="entry name" value="Malonyl_transacylase_ACP-bd"/>
</dbReference>
<comment type="caution">
    <text evidence="7">The sequence shown here is derived from an EMBL/GenBank/DDBJ whole genome shotgun (WGS) entry which is preliminary data.</text>
</comment>
<keyword evidence="8" id="KW-1185">Reference proteome</keyword>
<dbReference type="Pfam" id="PF22621">
    <property type="entry name" value="CurL-like_PKS_C"/>
    <property type="match status" value="1"/>
</dbReference>
<dbReference type="InterPro" id="IPR001227">
    <property type="entry name" value="Ac_transferase_dom_sf"/>
</dbReference>
<feature type="region of interest" description="Disordered" evidence="4">
    <location>
        <begin position="915"/>
        <end position="934"/>
    </location>
</feature>
<keyword evidence="1" id="KW-0596">Phosphopantetheine</keyword>
<dbReference type="Pfam" id="PF00550">
    <property type="entry name" value="PP-binding"/>
    <property type="match status" value="1"/>
</dbReference>
<evidence type="ECO:0000256" key="3">
    <source>
        <dbReference type="ARBA" id="ARBA00022679"/>
    </source>
</evidence>
<dbReference type="InterPro" id="IPR050091">
    <property type="entry name" value="PKS_NRPS_Biosynth_Enz"/>
</dbReference>
<proteinExistence type="predicted"/>
<sequence>MDELQSQFDAVAIIGMAGRFPGACNVREFWDNLLNSRESITFFSKEELLKEGIPSSLLDDPFYVYARGILDNIDLFDADFFGMTPREAELTDPQHRLFMESCWEALEDAGYDPERYPHRIGVFAGESLNSYLLEHVYPYYKGAIGLESLQMAIGNDKDSLTTSVSYRMNLRGPAITVQTSSSTSLTAIALACQSLLHYQCDMALAGGAAVGAQQKTGYLYQEGGIMSRDGHCRAFDARSSGFVTGSGVGTVLLKRLEDALRDQDHIYAVIKGYAINNDGSNKISYAAPSVEGQAEVIAEALACAGVDADSVGYVEAHGTGTPMGDSVEWTALTLAFGLQTEKQRFCAIGSVKTNIGHLDTAAGVAGLIKTALALKYGKIPASLHFQTPNPHIDMENTPFYVNSTLRDWPQRPTPRRAGVSSLGMGGTNVHVVMEEAPAMKYTEEVTRPRLLLLSARTVGALEAMTANLADYIAQNPDINMNHVAYTLQAGRKQFAFRRSLVCRDAATAVQRLREHHNTIAHFDKSFSTVPQVVFMFGGQGTQYVNMARGLYETEAVVRDTVRECSDILKHLMGLRLESILYPKTDTETQIAEECIHQTYIAQPTIFVVGYAMARLWISRGIEPSFVIGHSIGEYVAACLAGVFTLEDALKVVTARGQLMQELQGGAMLAVGLTEAEVKEMLEEGHLSLAAVNSPSLCVLSGEYESIQHAQHVLESKGVFCSRLKTSHAFHSYMMDPVLDRFREVIQTVSLTAPVIPLVSNVTGQLVKNELLNEEYWVTHLRQTVKFGAGVSELLKQPNIIFLEVGAGEILSSLVVQQLSHEQSDRVMSSIRSVNQKAEDAEYSLETAGKLWCQGIMCATEAFHQESQRYRIPLPAYPFERQSHWLEAKRSYIGQNMSGDSNDCKVHSTRMESALEVQGQTEAPSYKKRPNLSTPFEKPGFPVQRQIAALVEELLGIAPIGVHDHFFELGGNSLVAAQLISRIQKHWNVQVSFQNFYNEPTVFHIARHIEQFQQPTDDAEVDRLLMELDELSLEEAESLLQRVQIVDVGGTRS</sequence>
<dbReference type="PANTHER" id="PTHR43775">
    <property type="entry name" value="FATTY ACID SYNTHASE"/>
    <property type="match status" value="1"/>
</dbReference>
<dbReference type="EMBL" id="JBHDLN010000022">
    <property type="protein sequence ID" value="MFB0846526.1"/>
    <property type="molecule type" value="Genomic_DNA"/>
</dbReference>
<dbReference type="SUPFAM" id="SSF53901">
    <property type="entry name" value="Thiolase-like"/>
    <property type="match status" value="1"/>
</dbReference>
<dbReference type="InterPro" id="IPR009081">
    <property type="entry name" value="PP-bd_ACP"/>
</dbReference>
<dbReference type="PROSITE" id="PS50075">
    <property type="entry name" value="CARRIER"/>
    <property type="match status" value="1"/>
</dbReference>
<keyword evidence="2" id="KW-0597">Phosphoprotein</keyword>
<dbReference type="SMART" id="SM00825">
    <property type="entry name" value="PKS_KS"/>
    <property type="match status" value="1"/>
</dbReference>
<dbReference type="CDD" id="cd00833">
    <property type="entry name" value="PKS"/>
    <property type="match status" value="1"/>
</dbReference>
<dbReference type="PROSITE" id="PS00012">
    <property type="entry name" value="PHOSPHOPANTETHEINE"/>
    <property type="match status" value="1"/>
</dbReference>
<dbReference type="PROSITE" id="PS52004">
    <property type="entry name" value="KS3_2"/>
    <property type="match status" value="1"/>
</dbReference>
<evidence type="ECO:0000313" key="7">
    <source>
        <dbReference type="EMBL" id="MFB0846526.1"/>
    </source>
</evidence>
<dbReference type="InterPro" id="IPR016039">
    <property type="entry name" value="Thiolase-like"/>
</dbReference>
<dbReference type="InterPro" id="IPR006162">
    <property type="entry name" value="Ppantetheine_attach_site"/>
</dbReference>
<dbReference type="Proteomes" id="UP001575622">
    <property type="component" value="Unassembled WGS sequence"/>
</dbReference>
<evidence type="ECO:0000313" key="8">
    <source>
        <dbReference type="Proteomes" id="UP001575622"/>
    </source>
</evidence>
<evidence type="ECO:0000256" key="1">
    <source>
        <dbReference type="ARBA" id="ARBA00022450"/>
    </source>
</evidence>
<dbReference type="Pfam" id="PF00109">
    <property type="entry name" value="ketoacyl-synt"/>
    <property type="match status" value="1"/>
</dbReference>
<dbReference type="Gene3D" id="3.30.70.3290">
    <property type="match status" value="1"/>
</dbReference>
<dbReference type="InterPro" id="IPR014043">
    <property type="entry name" value="Acyl_transferase_dom"/>
</dbReference>
<evidence type="ECO:0000259" key="5">
    <source>
        <dbReference type="PROSITE" id="PS50075"/>
    </source>
</evidence>
<dbReference type="InterPro" id="IPR020841">
    <property type="entry name" value="PKS_Beta-ketoAc_synthase_dom"/>
</dbReference>
<evidence type="ECO:0000256" key="4">
    <source>
        <dbReference type="SAM" id="MobiDB-lite"/>
    </source>
</evidence>
<dbReference type="PANTHER" id="PTHR43775:SF51">
    <property type="entry name" value="INACTIVE PHENOLPHTHIOCEROL SYNTHESIS POLYKETIDE SYNTHASE TYPE I PKS1-RELATED"/>
    <property type="match status" value="1"/>
</dbReference>
<feature type="domain" description="Ketosynthase family 3 (KS3)" evidence="6">
    <location>
        <begin position="8"/>
        <end position="435"/>
    </location>
</feature>
<dbReference type="InterPro" id="IPR014030">
    <property type="entry name" value="Ketoacyl_synth_N"/>
</dbReference>
<dbReference type="Pfam" id="PF00698">
    <property type="entry name" value="Acyl_transf_1"/>
    <property type="match status" value="1"/>
</dbReference>
<gene>
    <name evidence="7" type="ORF">ACEU3E_30460</name>
</gene>
<protein>
    <submittedName>
        <fullName evidence="7">Beta-ketoacyl synthase N-terminal-like domain-containing protein</fullName>
    </submittedName>
</protein>
<keyword evidence="3" id="KW-0808">Transferase</keyword>
<organism evidence="7 8">
    <name type="scientific">Paenibacillus oleatilyticus</name>
    <dbReference type="NCBI Taxonomy" id="2594886"/>
    <lineage>
        <taxon>Bacteria</taxon>
        <taxon>Bacillati</taxon>
        <taxon>Bacillota</taxon>
        <taxon>Bacilli</taxon>
        <taxon>Bacillales</taxon>
        <taxon>Paenibacillaceae</taxon>
        <taxon>Paenibacillus</taxon>
    </lineage>
</organism>
<reference evidence="7 8" key="1">
    <citation type="submission" date="2024-09" db="EMBL/GenBank/DDBJ databases">
        <authorList>
            <person name="Makale K.P.P."/>
            <person name="Makhzoum A."/>
            <person name="Rantong G."/>
            <person name="Rahube T.O."/>
        </authorList>
    </citation>
    <scope>NUCLEOTIDE SEQUENCE [LARGE SCALE GENOMIC DNA]</scope>
    <source>
        <strain evidence="7 8">KM_D13</strain>
    </source>
</reference>
<dbReference type="Gene3D" id="3.30.70.250">
    <property type="entry name" value="Malonyl-CoA ACP transacylase, ACP-binding"/>
    <property type="match status" value="1"/>
</dbReference>
<evidence type="ECO:0000256" key="2">
    <source>
        <dbReference type="ARBA" id="ARBA00022553"/>
    </source>
</evidence>
<name>A0ABV4VA49_9BACL</name>
<dbReference type="SUPFAM" id="SSF52151">
    <property type="entry name" value="FabD/lysophospholipase-like"/>
    <property type="match status" value="1"/>
</dbReference>
<dbReference type="SUPFAM" id="SSF55048">
    <property type="entry name" value="Probable ACP-binding domain of malonyl-CoA ACP transacylase"/>
    <property type="match status" value="1"/>
</dbReference>
<dbReference type="Pfam" id="PF02801">
    <property type="entry name" value="Ketoacyl-synt_C"/>
    <property type="match status" value="1"/>
</dbReference>
<dbReference type="RefSeq" id="WP_373956476.1">
    <property type="nucleotide sequence ID" value="NZ_JBHDLN010000022.1"/>
</dbReference>
<dbReference type="Gene3D" id="3.40.366.10">
    <property type="entry name" value="Malonyl-Coenzyme A Acyl Carrier Protein, domain 2"/>
    <property type="match status" value="1"/>
</dbReference>
<accession>A0ABV4VA49</accession>
<dbReference type="Gene3D" id="1.10.1200.10">
    <property type="entry name" value="ACP-like"/>
    <property type="match status" value="1"/>
</dbReference>
<dbReference type="SMART" id="SM00827">
    <property type="entry name" value="PKS_AT"/>
    <property type="match status" value="1"/>
</dbReference>
<evidence type="ECO:0000259" key="6">
    <source>
        <dbReference type="PROSITE" id="PS52004"/>
    </source>
</evidence>
<dbReference type="InterPro" id="IPR036736">
    <property type="entry name" value="ACP-like_sf"/>
</dbReference>